<keyword evidence="2" id="KW-1185">Reference proteome</keyword>
<dbReference type="AlphaFoldDB" id="D6XA37"/>
<gene>
    <name evidence="1" type="ORF">SSDG_06597</name>
</gene>
<accession>D6XA37</accession>
<evidence type="ECO:0000313" key="1">
    <source>
        <dbReference type="EMBL" id="EFH31357.1"/>
    </source>
</evidence>
<protein>
    <submittedName>
        <fullName evidence="1">Predicted protein</fullName>
    </submittedName>
</protein>
<reference evidence="2" key="1">
    <citation type="submission" date="2008-02" db="EMBL/GenBank/DDBJ databases">
        <authorList>
            <consortium name="The Broad Institute Genome Sequencing Platform"/>
            <person name="Fischbach M."/>
            <person name="Ward D."/>
            <person name="Young S."/>
            <person name="Jaffe D."/>
            <person name="Gnerre S."/>
            <person name="Berlin A."/>
            <person name="Heiman D."/>
            <person name="Hepburn T."/>
            <person name="Sykes S."/>
            <person name="Alvarado L."/>
            <person name="Kodira C.D."/>
            <person name="Straight P."/>
            <person name="Clardy J."/>
            <person name="Hung D."/>
            <person name="Kolter R."/>
            <person name="Mekalanos J."/>
            <person name="Walker S."/>
            <person name="Walsh C.T."/>
            <person name="Lander E."/>
            <person name="Galagan J."/>
            <person name="Nusbaum C."/>
            <person name="Birren B."/>
        </authorList>
    </citation>
    <scope>NUCLEOTIDE SEQUENCE [LARGE SCALE GENOMIC DNA]</scope>
    <source>
        <strain evidence="2">ATCC 25486 / DSM 40338 / CBS 914.69 / JCM 4507 / NBRC 13074 / NRRL 2958 / 5647</strain>
    </source>
</reference>
<reference evidence="2" key="2">
    <citation type="submission" date="2009-10" db="EMBL/GenBank/DDBJ databases">
        <title>The genome sequence of Streptomyces pristinaespiralis strain ATCC 25486.</title>
        <authorList>
            <consortium name="The Broad Institute Genome Sequencing Platform"/>
            <consortium name="Broad Institute Microbial Sequencing Center"/>
            <person name="Fischbach M."/>
            <person name="Godfrey P."/>
            <person name="Ward D."/>
            <person name="Young S."/>
            <person name="Zeng Q."/>
            <person name="Koehrsen M."/>
            <person name="Alvarado L."/>
            <person name="Berlin A.M."/>
            <person name="Bochicchio J."/>
            <person name="Borenstein D."/>
            <person name="Chapman S.B."/>
            <person name="Chen Z."/>
            <person name="Engels R."/>
            <person name="Freedman E."/>
            <person name="Gellesch M."/>
            <person name="Goldberg J."/>
            <person name="Griggs A."/>
            <person name="Gujja S."/>
            <person name="Heilman E.R."/>
            <person name="Heiman D.I."/>
            <person name="Hepburn T.A."/>
            <person name="Howarth C."/>
            <person name="Jen D."/>
            <person name="Larson L."/>
            <person name="Lewis B."/>
            <person name="Mehta T."/>
            <person name="Park D."/>
            <person name="Pearson M."/>
            <person name="Richards J."/>
            <person name="Roberts A."/>
            <person name="Saif S."/>
            <person name="Shea T.D."/>
            <person name="Shenoy N."/>
            <person name="Sisk P."/>
            <person name="Stolte C."/>
            <person name="Sykes S.N."/>
            <person name="Thomson T."/>
            <person name="Walk T."/>
            <person name="White J."/>
            <person name="Yandava C."/>
            <person name="Straight P."/>
            <person name="Clardy J."/>
            <person name="Hung D."/>
            <person name="Kolter R."/>
            <person name="Mekalanos J."/>
            <person name="Walker S."/>
            <person name="Walsh C.T."/>
            <person name="Wieland-Brown L.C."/>
            <person name="Haas B."/>
            <person name="Nusbaum C."/>
            <person name="Birren B."/>
        </authorList>
    </citation>
    <scope>NUCLEOTIDE SEQUENCE [LARGE SCALE GENOMIC DNA]</scope>
    <source>
        <strain evidence="2">ATCC 25486 / DSM 40338 / CBS 914.69 / JCM 4507 / NBRC 13074 / NRRL 2958 / 5647</strain>
    </source>
</reference>
<dbReference type="HOGENOM" id="CLU_2958951_0_0_11"/>
<sequence length="59" mass="6541">MSPTRWATFFTAGRRSLRRLLLLGVAEHFDQRIRQAGRTPPGTGRVGVCSLLACSPWGQ</sequence>
<dbReference type="Proteomes" id="UP000002805">
    <property type="component" value="Chromosome"/>
</dbReference>
<evidence type="ECO:0000313" key="2">
    <source>
        <dbReference type="Proteomes" id="UP000002805"/>
    </source>
</evidence>
<organism evidence="1 2">
    <name type="scientific">Streptomyces pristinaespiralis (strain ATCC 25486 / DSM 40338 / CBS 914.69 / JCM 4507 / KCC S-0507 / NBRC 13074 / NRRL 2958 / 5647)</name>
    <dbReference type="NCBI Taxonomy" id="457429"/>
    <lineage>
        <taxon>Bacteria</taxon>
        <taxon>Bacillati</taxon>
        <taxon>Actinomycetota</taxon>
        <taxon>Actinomycetes</taxon>
        <taxon>Kitasatosporales</taxon>
        <taxon>Streptomycetaceae</taxon>
        <taxon>Streptomyces</taxon>
    </lineage>
</organism>
<name>D6XA37_STRE2</name>
<proteinExistence type="predicted"/>
<dbReference type="EMBL" id="CM000950">
    <property type="protein sequence ID" value="EFH31357.1"/>
    <property type="molecule type" value="Genomic_DNA"/>
</dbReference>